<keyword evidence="2" id="KW-1185">Reference proteome</keyword>
<comment type="caution">
    <text evidence="1">The sequence shown here is derived from an EMBL/GenBank/DDBJ whole genome shotgun (WGS) entry which is preliminary data.</text>
</comment>
<proteinExistence type="predicted"/>
<evidence type="ECO:0000313" key="1">
    <source>
        <dbReference type="EMBL" id="KAJ4708275.1"/>
    </source>
</evidence>
<sequence length="1886" mass="213194">MVSPKQLLSIIESALLGPSPPSPAQRIELIHALRSSRTSFQSLLSYPPPKPSDRAQVQSREVRLPDSPPISLDDQDVQIALKLSDDLYLNEVDCVRLLVSANQEWGLMGREAIEILRLASGLWYTERRDLITALYILLRAVVLDQGLEDDIVVDIQKYLEDLVNKGLRERLISLIKELNREEPAGLGGPLCERYVLDSRGAVVERRAVVCRERLILGHCLVLSVLVVRTSPKDVKDTFSALKDSAAQLTDTNDTLKHQITFSLLFSLVIAFISDALSAVPDKSSVLSRDASFRGEFHEIVMAAGTDPVVEGFVGGVRLAWAVHLMLIHDEIAARETVSSSSSNDLSNICSCLEKVFSNNVFQFLLDKVLRTAAYQNDDEDMVYMFNAYLHKLITCFLSHQLARDKVKESKDKAMSVLNSYRIAGSHDFLHDSNLPSQQAIETGPLPFVSLLEFVSEIYQKEPELLSGNDVLWTFVIFAGEDHTNFETLVAFLKMLSTLASSQEGASKVYELLQGKAFRSIGWRTLFDCLSIYDEKFKQSLQTSGAMLPEFQEGDAKALVAYLNVLQKVMEHGNPIERKNWFPDIEPLFKLLSYENVPPYLKGALRNAIAAFVHVSPILKDNIWHYLEQYDLPVVVGTPAGSIAQPMTGQVYDMQFELNEIEARREQYPSTISFLNLLNALIAEEKDVSDRGRRFIGIFRFIYDHVFGPFPQRAYADPCEKWQLVVACLKHFHMILTMYDIQDEDIENVVEQSSTLTQPSPLPTQLPVLELLKDFMSGKTVFRNIMSILQPGVNSIITERTSQTYGSLLEKAVQLSLEIVILVLEKDLLLSDFWRPLYQPVDVILSQDHNQIVALLEYVRYDFLPQIQQSSIKIMSILSSRMVGLVQLLLKYNAASSLVEDYAACLELRSEESQIIENSGDDAGVLIMQLLIDNISRPAPNITHLLLKFDLDTPIERTVLQPKFHYSCLKIILEILEKVSKQDVNALIHEFGFQLLYELCLDPLTCSPTMDLLSSKKYQFFVKHLDTIGVAPLPKRNSNQALRISSLHQRAWLLKLLAIELHAGYGSSSTHQEACQTILAHLFGQDLIEDKTDSTISHPLTVQNVTEHVGTRTISKSKVLELLEVVQFRSPDTAIKLSQIISNMKYDFLAEDILGNPTTSGKGGIYYYSERGDRLIDLASFRDKLWKKFNTVYPQLSNFDNEAELNNARETIQQLLRWGWKYNKNLEEQAAQLHMLTGWSQIVEVSASRRISALGNRSEILYQILDACLGASASPDCSLRMAFILCQVALTCMAKLRDERFLCPGGLNSDNVTFFDVIMVKQLSNGACHSLLFKLVMAILRHESSEALRRRQYALLLSYFQYCQHMLAPDVPTTVLQYLLLDEQDGEDLDLQKIDKEQAELAHANFSILRKEGQAILDLVIKDATQGSEPGKTISLYVLDALICIDHEKYFLSQLQSRGFLRSCLMNISNVSYQDGKHSLDSLQRACTLEAELALLLRISHKYGKSGAQVLFSMGALEHISSCRAVGLQGSLRRVDAKLRREVAKDIDRKRMITIPMLRLVFSLTSLVDTSDFFEVKNKIVREVIDFVKGHRFLFDQVLQENIFEADELMMEQINLVVGILSKVWPYEESDEYGLVQGLFAMMCVLFSSDLENSTFSRSVRSLENKRKSELNTFRLCFSLSSYLYFLVTKKSLRLQVSDSPGDYNAHSSLQQPTLTLLGSLLNSVTTILERAAEEKSLLLNKIRDVNELSRQEVDEVIIMCVRQDYVSSSDDIQKRRYVAMVEMCQVAGNRDQLITLLLPLVEHVLNIILIHFQDRSVVSNSTETMKAKTYGAKSDSGDDICLLCGKLIPILERLELLNEDKVGHNLKVFRRLVTSLKEITMQKLSS</sequence>
<dbReference type="Proteomes" id="UP001164539">
    <property type="component" value="Chromosome 10"/>
</dbReference>
<evidence type="ECO:0000313" key="2">
    <source>
        <dbReference type="Proteomes" id="UP001164539"/>
    </source>
</evidence>
<gene>
    <name evidence="1" type="ORF">OWV82_018247</name>
</gene>
<reference evidence="1 2" key="1">
    <citation type="journal article" date="2023" name="Science">
        <title>Complex scaffold remodeling in plant triterpene biosynthesis.</title>
        <authorList>
            <person name="De La Pena R."/>
            <person name="Hodgson H."/>
            <person name="Liu J.C."/>
            <person name="Stephenson M.J."/>
            <person name="Martin A.C."/>
            <person name="Owen C."/>
            <person name="Harkess A."/>
            <person name="Leebens-Mack J."/>
            <person name="Jimenez L.E."/>
            <person name="Osbourn A."/>
            <person name="Sattely E.S."/>
        </authorList>
    </citation>
    <scope>NUCLEOTIDE SEQUENCE [LARGE SCALE GENOMIC DNA]</scope>
    <source>
        <strain evidence="2">cv. JPN11</strain>
        <tissue evidence="1">Leaf</tissue>
    </source>
</reference>
<organism evidence="1 2">
    <name type="scientific">Melia azedarach</name>
    <name type="common">Chinaberry tree</name>
    <dbReference type="NCBI Taxonomy" id="155640"/>
    <lineage>
        <taxon>Eukaryota</taxon>
        <taxon>Viridiplantae</taxon>
        <taxon>Streptophyta</taxon>
        <taxon>Embryophyta</taxon>
        <taxon>Tracheophyta</taxon>
        <taxon>Spermatophyta</taxon>
        <taxon>Magnoliopsida</taxon>
        <taxon>eudicotyledons</taxon>
        <taxon>Gunneridae</taxon>
        <taxon>Pentapetalae</taxon>
        <taxon>rosids</taxon>
        <taxon>malvids</taxon>
        <taxon>Sapindales</taxon>
        <taxon>Meliaceae</taxon>
        <taxon>Melia</taxon>
    </lineage>
</organism>
<protein>
    <submittedName>
        <fullName evidence="1">Nuclear pore complex protein</fullName>
    </submittedName>
</protein>
<accession>A0ACC1XA92</accession>
<dbReference type="EMBL" id="CM051403">
    <property type="protein sequence ID" value="KAJ4708275.1"/>
    <property type="molecule type" value="Genomic_DNA"/>
</dbReference>
<name>A0ACC1XA92_MELAZ</name>